<dbReference type="AlphaFoldDB" id="A0A934QDK1"/>
<evidence type="ECO:0000256" key="2">
    <source>
        <dbReference type="ARBA" id="ARBA00023315"/>
    </source>
</evidence>
<feature type="domain" description="Phospholipid/glycerol acyltransferase" evidence="5">
    <location>
        <begin position="52"/>
        <end position="175"/>
    </location>
</feature>
<dbReference type="CDD" id="cd07989">
    <property type="entry name" value="LPLAT_AGPAT-like"/>
    <property type="match status" value="1"/>
</dbReference>
<evidence type="ECO:0000256" key="3">
    <source>
        <dbReference type="SAM" id="MobiDB-lite"/>
    </source>
</evidence>
<keyword evidence="4" id="KW-1133">Transmembrane helix</keyword>
<dbReference type="Pfam" id="PF01553">
    <property type="entry name" value="Acyltransferase"/>
    <property type="match status" value="1"/>
</dbReference>
<evidence type="ECO:0000256" key="4">
    <source>
        <dbReference type="SAM" id="Phobius"/>
    </source>
</evidence>
<keyword evidence="1" id="KW-0808">Transferase</keyword>
<proteinExistence type="predicted"/>
<dbReference type="GO" id="GO:0005886">
    <property type="term" value="C:plasma membrane"/>
    <property type="evidence" value="ECO:0007669"/>
    <property type="project" value="TreeGrafter"/>
</dbReference>
<name>A0A934QDK1_9MICO</name>
<keyword evidence="4" id="KW-0472">Membrane</keyword>
<reference evidence="6" key="1">
    <citation type="submission" date="2020-12" db="EMBL/GenBank/DDBJ databases">
        <title>Leucobacter sp. CAS2, isolated from Chromium sludge.</title>
        <authorList>
            <person name="Xu Z."/>
        </authorList>
    </citation>
    <scope>NUCLEOTIDE SEQUENCE</scope>
    <source>
        <strain evidence="6">CSA2</strain>
    </source>
</reference>
<gene>
    <name evidence="6" type="ORF">JD292_03280</name>
</gene>
<sequence length="258" mass="28421">MVDTVKFRSRSSAEKRRPSVFWVLASLILPLWSAMVRYRFTPQSKLPESGPFILAPNHYSEIDPIAMGAAVWHLGRLPRFMAKASLFKVPVLGTLLRRSGQIPVEREGAARSSARGGNPIGAAESLIAAEAGVIVYPEGTLTRDPDLWPMRGKSGAVRLALVSGIPLIPVAHWGTQELMPRYGKKIHPFPRKTIRVSVGEPLDLSRFTGRTIDQKTVSEATNLLMDAITALLAELRGEPAPAERWDPSKHQQSETGRF</sequence>
<organism evidence="6 7">
    <name type="scientific">Leucobacter edaphi</name>
    <dbReference type="NCBI Taxonomy" id="2796472"/>
    <lineage>
        <taxon>Bacteria</taxon>
        <taxon>Bacillati</taxon>
        <taxon>Actinomycetota</taxon>
        <taxon>Actinomycetes</taxon>
        <taxon>Micrococcales</taxon>
        <taxon>Microbacteriaceae</taxon>
        <taxon>Leucobacter</taxon>
    </lineage>
</organism>
<dbReference type="SUPFAM" id="SSF69593">
    <property type="entry name" value="Glycerol-3-phosphate (1)-acyltransferase"/>
    <property type="match status" value="1"/>
</dbReference>
<dbReference type="PANTHER" id="PTHR10434">
    <property type="entry name" value="1-ACYL-SN-GLYCEROL-3-PHOSPHATE ACYLTRANSFERASE"/>
    <property type="match status" value="1"/>
</dbReference>
<keyword evidence="2 6" id="KW-0012">Acyltransferase</keyword>
<keyword evidence="4" id="KW-0812">Transmembrane</keyword>
<protein>
    <submittedName>
        <fullName evidence="6">1-acyl-sn-glycerol-3-phosphate acyltransferase</fullName>
    </submittedName>
</protein>
<accession>A0A934QDK1</accession>
<dbReference type="RefSeq" id="WP_200131291.1">
    <property type="nucleotide sequence ID" value="NZ_JAEHOI010000002.1"/>
</dbReference>
<evidence type="ECO:0000256" key="1">
    <source>
        <dbReference type="ARBA" id="ARBA00022679"/>
    </source>
</evidence>
<dbReference type="Proteomes" id="UP000618733">
    <property type="component" value="Unassembled WGS sequence"/>
</dbReference>
<dbReference type="PANTHER" id="PTHR10434:SF55">
    <property type="entry name" value="POSSIBLE ACYLTRANSFERASE"/>
    <property type="match status" value="1"/>
</dbReference>
<feature type="transmembrane region" description="Helical" evidence="4">
    <location>
        <begin position="20"/>
        <end position="40"/>
    </location>
</feature>
<dbReference type="SMART" id="SM00563">
    <property type="entry name" value="PlsC"/>
    <property type="match status" value="1"/>
</dbReference>
<dbReference type="GO" id="GO:0006654">
    <property type="term" value="P:phosphatidic acid biosynthetic process"/>
    <property type="evidence" value="ECO:0007669"/>
    <property type="project" value="TreeGrafter"/>
</dbReference>
<dbReference type="InterPro" id="IPR002123">
    <property type="entry name" value="Plipid/glycerol_acylTrfase"/>
</dbReference>
<comment type="caution">
    <text evidence="6">The sequence shown here is derived from an EMBL/GenBank/DDBJ whole genome shotgun (WGS) entry which is preliminary data.</text>
</comment>
<dbReference type="GO" id="GO:0003841">
    <property type="term" value="F:1-acylglycerol-3-phosphate O-acyltransferase activity"/>
    <property type="evidence" value="ECO:0007669"/>
    <property type="project" value="TreeGrafter"/>
</dbReference>
<evidence type="ECO:0000313" key="7">
    <source>
        <dbReference type="Proteomes" id="UP000618733"/>
    </source>
</evidence>
<feature type="region of interest" description="Disordered" evidence="3">
    <location>
        <begin position="239"/>
        <end position="258"/>
    </location>
</feature>
<keyword evidence="7" id="KW-1185">Reference proteome</keyword>
<evidence type="ECO:0000259" key="5">
    <source>
        <dbReference type="SMART" id="SM00563"/>
    </source>
</evidence>
<evidence type="ECO:0000313" key="6">
    <source>
        <dbReference type="EMBL" id="MBK0421102.1"/>
    </source>
</evidence>
<dbReference type="EMBL" id="JAEHOI010000002">
    <property type="protein sequence ID" value="MBK0421102.1"/>
    <property type="molecule type" value="Genomic_DNA"/>
</dbReference>